<dbReference type="EMBL" id="JBIMZQ010000020">
    <property type="protein sequence ID" value="KAL3665365.1"/>
    <property type="molecule type" value="Genomic_DNA"/>
</dbReference>
<name>A0ABD3FII7_9STRA</name>
<keyword evidence="2" id="KW-1185">Reference proteome</keyword>
<gene>
    <name evidence="1" type="ORF">V7S43_009404</name>
</gene>
<comment type="caution">
    <text evidence="1">The sequence shown here is derived from an EMBL/GenBank/DDBJ whole genome shotgun (WGS) entry which is preliminary data.</text>
</comment>
<sequence>MNDAELAGIRDAFNGELVERQSQFFLRRQPDEEELALDAEARAALGGDIIVRRPQVFLPRGPGVALRPHAAAELTRNHLLYLIRLAPLAEGLELTLTGNFFSTLPREDTDIATYRNRYTAKFGYTTRRCGVRLTEVLDEITSKGFPENNLHPYVALAIDGLPHDRQLLHQMEHGLRNLLDRDGLRLRQHAQGVLYPGNRTAMAETFEFVHADVNCNRLFQLFEQYARRLDAVRRWVRALVNVFDIRRNQDIQNDRDEILARYEDLRQEAVAGEALQGGERAVDGYVYDAVTEEELLEVEANHRRLDVRTLYFSALQYAAATFTVRM</sequence>
<evidence type="ECO:0000313" key="1">
    <source>
        <dbReference type="EMBL" id="KAL3665365.1"/>
    </source>
</evidence>
<reference evidence="1 2" key="1">
    <citation type="submission" date="2024-09" db="EMBL/GenBank/DDBJ databases">
        <title>Genome sequencing and assembly of Phytophthora oleae, isolate VK10A, causative agent of rot of olive drupes.</title>
        <authorList>
            <person name="Conti Taguali S."/>
            <person name="Riolo M."/>
            <person name="La Spada F."/>
            <person name="Cacciola S.O."/>
            <person name="Dionisio G."/>
        </authorList>
    </citation>
    <scope>NUCLEOTIDE SEQUENCE [LARGE SCALE GENOMIC DNA]</scope>
    <source>
        <strain evidence="1 2">VK10A</strain>
    </source>
</reference>
<protein>
    <submittedName>
        <fullName evidence="1">Uncharacterized protein</fullName>
    </submittedName>
</protein>
<dbReference type="Proteomes" id="UP001632037">
    <property type="component" value="Unassembled WGS sequence"/>
</dbReference>
<organism evidence="1 2">
    <name type="scientific">Phytophthora oleae</name>
    <dbReference type="NCBI Taxonomy" id="2107226"/>
    <lineage>
        <taxon>Eukaryota</taxon>
        <taxon>Sar</taxon>
        <taxon>Stramenopiles</taxon>
        <taxon>Oomycota</taxon>
        <taxon>Peronosporomycetes</taxon>
        <taxon>Peronosporales</taxon>
        <taxon>Peronosporaceae</taxon>
        <taxon>Phytophthora</taxon>
    </lineage>
</organism>
<evidence type="ECO:0000313" key="2">
    <source>
        <dbReference type="Proteomes" id="UP001632037"/>
    </source>
</evidence>
<accession>A0ABD3FII7</accession>
<proteinExistence type="predicted"/>
<dbReference type="AlphaFoldDB" id="A0ABD3FII7"/>